<dbReference type="InterPro" id="IPR019350">
    <property type="entry name" value="RNA_pol_I-sp_TIF_RRN6-like"/>
</dbReference>
<evidence type="ECO:0000259" key="2">
    <source>
        <dbReference type="Pfam" id="PF10214"/>
    </source>
</evidence>
<dbReference type="RefSeq" id="XP_033593412.1">
    <property type="nucleotide sequence ID" value="XM_033738791.1"/>
</dbReference>
<evidence type="ECO:0000313" key="6">
    <source>
        <dbReference type="Proteomes" id="UP000799767"/>
    </source>
</evidence>
<dbReference type="Pfam" id="PF20640">
    <property type="entry name" value="Rrn6_HB"/>
    <property type="match status" value="1"/>
</dbReference>
<dbReference type="Proteomes" id="UP000799767">
    <property type="component" value="Unassembled WGS sequence"/>
</dbReference>
<evidence type="ECO:0000259" key="4">
    <source>
        <dbReference type="Pfam" id="PF20640"/>
    </source>
</evidence>
<feature type="region of interest" description="Disordered" evidence="1">
    <location>
        <begin position="877"/>
        <end position="987"/>
    </location>
</feature>
<feature type="domain" description="RRN6 helical bundle" evidence="4">
    <location>
        <begin position="552"/>
        <end position="752"/>
    </location>
</feature>
<name>A0A6A6Q5C9_9PEZI</name>
<organism evidence="5 6">
    <name type="scientific">Neohortaea acidophila</name>
    <dbReference type="NCBI Taxonomy" id="245834"/>
    <lineage>
        <taxon>Eukaryota</taxon>
        <taxon>Fungi</taxon>
        <taxon>Dikarya</taxon>
        <taxon>Ascomycota</taxon>
        <taxon>Pezizomycotina</taxon>
        <taxon>Dothideomycetes</taxon>
        <taxon>Dothideomycetidae</taxon>
        <taxon>Mycosphaerellales</taxon>
        <taxon>Teratosphaeriaceae</taxon>
        <taxon>Neohortaea</taxon>
    </lineage>
</organism>
<evidence type="ECO:0000259" key="3">
    <source>
        <dbReference type="Pfam" id="PF20639"/>
    </source>
</evidence>
<evidence type="ECO:0000256" key="1">
    <source>
        <dbReference type="SAM" id="MobiDB-lite"/>
    </source>
</evidence>
<accession>A0A6A6Q5C9</accession>
<dbReference type="Pfam" id="PF10214">
    <property type="entry name" value="Rrn6_beta-prop"/>
    <property type="match status" value="1"/>
</dbReference>
<feature type="compositionally biased region" description="Basic residues" evidence="1">
    <location>
        <begin position="972"/>
        <end position="987"/>
    </location>
</feature>
<evidence type="ECO:0000313" key="5">
    <source>
        <dbReference type="EMBL" id="KAF2486843.1"/>
    </source>
</evidence>
<feature type="compositionally biased region" description="Basic and acidic residues" evidence="1">
    <location>
        <begin position="901"/>
        <end position="918"/>
    </location>
</feature>
<feature type="compositionally biased region" description="Low complexity" evidence="1">
    <location>
        <begin position="766"/>
        <end position="780"/>
    </location>
</feature>
<dbReference type="PANTHER" id="PTHR28221:SF2">
    <property type="entry name" value="RNA POLYMERASE I-SPECIFIC TRANSCRIPTION INITIATION FACTOR RRN6"/>
    <property type="match status" value="1"/>
</dbReference>
<dbReference type="Pfam" id="PF20639">
    <property type="entry name" value="Rrn6_K-rich"/>
    <property type="match status" value="1"/>
</dbReference>
<feature type="compositionally biased region" description="Acidic residues" evidence="1">
    <location>
        <begin position="881"/>
        <end position="890"/>
    </location>
</feature>
<keyword evidence="5" id="KW-0396">Initiation factor</keyword>
<reference evidence="5" key="1">
    <citation type="journal article" date="2020" name="Stud. Mycol.">
        <title>101 Dothideomycetes genomes: a test case for predicting lifestyles and emergence of pathogens.</title>
        <authorList>
            <person name="Haridas S."/>
            <person name="Albert R."/>
            <person name="Binder M."/>
            <person name="Bloem J."/>
            <person name="Labutti K."/>
            <person name="Salamov A."/>
            <person name="Andreopoulos B."/>
            <person name="Baker S."/>
            <person name="Barry K."/>
            <person name="Bills G."/>
            <person name="Bluhm B."/>
            <person name="Cannon C."/>
            <person name="Castanera R."/>
            <person name="Culley D."/>
            <person name="Daum C."/>
            <person name="Ezra D."/>
            <person name="Gonzalez J."/>
            <person name="Henrissat B."/>
            <person name="Kuo A."/>
            <person name="Liang C."/>
            <person name="Lipzen A."/>
            <person name="Lutzoni F."/>
            <person name="Magnuson J."/>
            <person name="Mondo S."/>
            <person name="Nolan M."/>
            <person name="Ohm R."/>
            <person name="Pangilinan J."/>
            <person name="Park H.-J."/>
            <person name="Ramirez L."/>
            <person name="Alfaro M."/>
            <person name="Sun H."/>
            <person name="Tritt A."/>
            <person name="Yoshinaga Y."/>
            <person name="Zwiers L.-H."/>
            <person name="Turgeon B."/>
            <person name="Goodwin S."/>
            <person name="Spatafora J."/>
            <person name="Crous P."/>
            <person name="Grigoriev I."/>
        </authorList>
    </citation>
    <scope>NUCLEOTIDE SEQUENCE</scope>
    <source>
        <strain evidence="5">CBS 113389</strain>
    </source>
</reference>
<dbReference type="AlphaFoldDB" id="A0A6A6Q5C9"/>
<dbReference type="EMBL" id="MU001632">
    <property type="protein sequence ID" value="KAF2486843.1"/>
    <property type="molecule type" value="Genomic_DNA"/>
</dbReference>
<feature type="domain" description="RRN6 beta-propeller" evidence="2">
    <location>
        <begin position="109"/>
        <end position="460"/>
    </location>
</feature>
<dbReference type="InterPro" id="IPR048536">
    <property type="entry name" value="Rrn6_K-rich"/>
</dbReference>
<dbReference type="GO" id="GO:0070860">
    <property type="term" value="C:RNA polymerase I core factor complex"/>
    <property type="evidence" value="ECO:0007669"/>
    <property type="project" value="TreeGrafter"/>
</dbReference>
<sequence>MAEPGLDKSFYGHFGQAEYNENEKEWRFERNLQSNFGFQVLGDPKAIVEPTREIGIERTVEGEEGPSRRREIQIQRLARSYPDLTPAGHLLPELARISEAVDDTVNYHDPNQGRMLAFGKINDHRWNRGREVVAFPNGPSGSDLRVIQIQDEPSGWQDSKKVWLKVPVVQGEEAVWEGPGVAIQAIEFNSPKGRGEVFLIVRLITEVLLFRPFFSSGASKLELNLLSRLSMDEIGGSPYAHVSLNPWNSRQLTLVDQAGAWSVHDLTTRGAISGPPLMSSALIPGSADAQFDPMYDGWARILWTAASDIVLVCNREKAVLWSLSKQTSRQLPKVQTYLDSGMGWILDVAVVPSHDDHVALLTSAHVLIYRIGSIELGDLSAEIVACIRHFRNPEDIGMRLHVWQDDNGTRSPTRCHTLVLTCPGVVVSIYSSLNRSAYTYYLELSNTRHTQVTDATVFALPTPLDEEDAEAGVVDLHVQALSIHAKNHALSDESFLGRYLRRGVRFYSITTLQEDFSILQQLYFVSPSGQSEDISPPTWAGKTKKSAAKILEDDFVVDDEESLGEGGKDMYEAPRSAFRQAWRAVSDTRLSEDWTVNYENTARRLNQDSASLATFEDVVHEARQELLRTDHVDAVPFRTLRDLTNDEIEVHDYDEAARLFGDLRNPTLSTRASPRPDEAEDPANTISRLVLRTVSIPPHLGLPLLGDLSLHDMIEALRKTWTLPLADDPASSTETSREHLVNQVAAQVALASHLLRYEEPLSQAGDTQPSQTQSQPTQDDLPAHSPATPSSARHTPSIYFDASSQPPFSPSTSTSITSHRSSTIPAPEVVRLRQYTSFSKPNPPPLSRSINRVLSHWQPGTNPSTYDWSAALTRRTREEEALAAEENEGEMTERQRRRLQRRTERYMARQRREAEESQRQQMLSSQIPDFGFSASQLMQSGSRGDIREGSVRSGAPLQSSQIAASQVVAGRHAARRPAKKQKRKSGF</sequence>
<dbReference type="GO" id="GO:0001179">
    <property type="term" value="F:RNA polymerase I general transcription initiation factor binding"/>
    <property type="evidence" value="ECO:0007669"/>
    <property type="project" value="TreeGrafter"/>
</dbReference>
<dbReference type="GO" id="GO:0001163">
    <property type="term" value="F:RNA polymerase I transcription regulatory region sequence-specific DNA binding"/>
    <property type="evidence" value="ECO:0007669"/>
    <property type="project" value="TreeGrafter"/>
</dbReference>
<feature type="region of interest" description="Disordered" evidence="1">
    <location>
        <begin position="762"/>
        <end position="828"/>
    </location>
</feature>
<dbReference type="GO" id="GO:0042790">
    <property type="term" value="P:nucleolar large rRNA transcription by RNA polymerase I"/>
    <property type="evidence" value="ECO:0007669"/>
    <property type="project" value="TreeGrafter"/>
</dbReference>
<dbReference type="InterPro" id="IPR048535">
    <property type="entry name" value="RRN6_beta-prop"/>
</dbReference>
<proteinExistence type="predicted"/>
<dbReference type="GO" id="GO:0003743">
    <property type="term" value="F:translation initiation factor activity"/>
    <property type="evidence" value="ECO:0007669"/>
    <property type="project" value="UniProtKB-KW"/>
</dbReference>
<gene>
    <name evidence="5" type="ORF">BDY17DRAFT_87128</name>
</gene>
<keyword evidence="6" id="KW-1185">Reference proteome</keyword>
<protein>
    <submittedName>
        <fullName evidence="5">RNA polymerase I-specific transcription initiation factor RRN6-like protein</fullName>
    </submittedName>
</protein>
<feature type="domain" description="RRN6 K-rich C-terminal" evidence="3">
    <location>
        <begin position="851"/>
        <end position="987"/>
    </location>
</feature>
<dbReference type="GeneID" id="54479792"/>
<dbReference type="InterPro" id="IPR048537">
    <property type="entry name" value="RRN6_HB"/>
</dbReference>
<feature type="compositionally biased region" description="Low complexity" evidence="1">
    <location>
        <begin position="803"/>
        <end position="825"/>
    </location>
</feature>
<feature type="compositionally biased region" description="Polar residues" evidence="1">
    <location>
        <begin position="922"/>
        <end position="942"/>
    </location>
</feature>
<dbReference type="PANTHER" id="PTHR28221">
    <property type="entry name" value="RNA POLYMERASE I-SPECIFIC TRANSCRIPTION INITIATION FACTOR RRN6"/>
    <property type="match status" value="1"/>
</dbReference>
<dbReference type="OrthoDB" id="4090074at2759"/>
<keyword evidence="5" id="KW-0648">Protein biosynthesis</keyword>